<evidence type="ECO:0000313" key="1">
    <source>
        <dbReference type="EMBL" id="GAI46211.1"/>
    </source>
</evidence>
<dbReference type="AlphaFoldDB" id="X1PUK4"/>
<feature type="non-terminal residue" evidence="1">
    <location>
        <position position="1"/>
    </location>
</feature>
<proteinExistence type="predicted"/>
<accession>X1PUK4</accession>
<reference evidence="1" key="1">
    <citation type="journal article" date="2014" name="Front. Microbiol.">
        <title>High frequency of phylogenetically diverse reductive dehalogenase-homologous genes in deep subseafloor sedimentary metagenomes.</title>
        <authorList>
            <person name="Kawai M."/>
            <person name="Futagami T."/>
            <person name="Toyoda A."/>
            <person name="Takaki Y."/>
            <person name="Nishi S."/>
            <person name="Hori S."/>
            <person name="Arai W."/>
            <person name="Tsubouchi T."/>
            <person name="Morono Y."/>
            <person name="Uchiyama I."/>
            <person name="Ito T."/>
            <person name="Fujiyama A."/>
            <person name="Inagaki F."/>
            <person name="Takami H."/>
        </authorList>
    </citation>
    <scope>NUCLEOTIDE SEQUENCE</scope>
    <source>
        <strain evidence="1">Expedition CK06-06</strain>
    </source>
</reference>
<comment type="caution">
    <text evidence="1">The sequence shown here is derived from an EMBL/GenBank/DDBJ whole genome shotgun (WGS) entry which is preliminary data.</text>
</comment>
<gene>
    <name evidence="1" type="ORF">S06H3_41689</name>
</gene>
<organism evidence="1">
    <name type="scientific">marine sediment metagenome</name>
    <dbReference type="NCBI Taxonomy" id="412755"/>
    <lineage>
        <taxon>unclassified sequences</taxon>
        <taxon>metagenomes</taxon>
        <taxon>ecological metagenomes</taxon>
    </lineage>
</organism>
<dbReference type="EMBL" id="BARV01025721">
    <property type="protein sequence ID" value="GAI46211.1"/>
    <property type="molecule type" value="Genomic_DNA"/>
</dbReference>
<protein>
    <submittedName>
        <fullName evidence="1">Uncharacterized protein</fullName>
    </submittedName>
</protein>
<sequence length="34" mass="3936">VIVFTIVLSILMLSRQVYHRFKGCGVSKIQEKEL</sequence>
<name>X1PUK4_9ZZZZ</name>